<dbReference type="Pfam" id="PF21082">
    <property type="entry name" value="MS_channel_3rd"/>
    <property type="match status" value="1"/>
</dbReference>
<sequence>MDVINDLTSSLSSDLNSTELAKDLGLGFLAKSTAINGAVNLGIKLLEILFTLFLCWLMIRISSKLVNKFLRTQVQREKLSMSERKAKTLSTVTGSILKYVIYFIGLMSILKQLGVSSESLVVIASAGSVAIGLGAQSIAGDMMEGFFILFEDHYAVGDIVTIQGITGTVESVTLRSTKLRDFGGAVHIIPNGSIGTVTNNCREFINAVVTVGIAYGESIDRAIAVLQDEMQKTADMEAVLEPPTVAGVIGLDDSAVTIKIVAKCKIKMNYAVEAELRRRIKNRFDAEGIEIPFPQQVVHLMKEA</sequence>
<feature type="domain" description="Mechanosensitive ion channel MscS C-terminal" evidence="9">
    <location>
        <begin position="208"/>
        <end position="291"/>
    </location>
</feature>
<dbReference type="InterPro" id="IPR023408">
    <property type="entry name" value="MscS_beta-dom_sf"/>
</dbReference>
<evidence type="ECO:0000256" key="6">
    <source>
        <dbReference type="ARBA" id="ARBA00023136"/>
    </source>
</evidence>
<evidence type="ECO:0000313" key="12">
    <source>
        <dbReference type="Proteomes" id="UP000287361"/>
    </source>
</evidence>
<dbReference type="InterPro" id="IPR049142">
    <property type="entry name" value="MS_channel_1st"/>
</dbReference>
<proteinExistence type="inferred from homology"/>
<dbReference type="Pfam" id="PF21088">
    <property type="entry name" value="MS_channel_1st"/>
    <property type="match status" value="1"/>
</dbReference>
<protein>
    <submittedName>
        <fullName evidence="11">Mechanosensitive ion channel protein</fullName>
    </submittedName>
</protein>
<keyword evidence="3" id="KW-1003">Cell membrane</keyword>
<dbReference type="InterPro" id="IPR045276">
    <property type="entry name" value="YbiO_bact"/>
</dbReference>
<dbReference type="Gene3D" id="3.30.70.100">
    <property type="match status" value="1"/>
</dbReference>
<feature type="domain" description="Mechanosensitive ion channel transmembrane helices 2/3" evidence="10">
    <location>
        <begin position="96"/>
        <end position="136"/>
    </location>
</feature>
<feature type="domain" description="Mechanosensitive ion channel MscS" evidence="8">
    <location>
        <begin position="138"/>
        <end position="199"/>
    </location>
</feature>
<feature type="transmembrane region" description="Helical" evidence="7">
    <location>
        <begin position="88"/>
        <end position="109"/>
    </location>
</feature>
<evidence type="ECO:0000256" key="1">
    <source>
        <dbReference type="ARBA" id="ARBA00004651"/>
    </source>
</evidence>
<dbReference type="EMBL" id="BHVZ01000001">
    <property type="protein sequence ID" value="GCB28918.1"/>
    <property type="molecule type" value="Genomic_DNA"/>
</dbReference>
<evidence type="ECO:0000256" key="5">
    <source>
        <dbReference type="ARBA" id="ARBA00022989"/>
    </source>
</evidence>
<dbReference type="OrthoDB" id="9809206at2"/>
<keyword evidence="4 7" id="KW-0812">Transmembrane</keyword>
<gene>
    <name evidence="11" type="ORF">KGMB03357_05790</name>
</gene>
<dbReference type="InterPro" id="IPR006685">
    <property type="entry name" value="MscS_channel_2nd"/>
</dbReference>
<dbReference type="SUPFAM" id="SSF82689">
    <property type="entry name" value="Mechanosensitive channel protein MscS (YggB), C-terminal domain"/>
    <property type="match status" value="1"/>
</dbReference>
<evidence type="ECO:0000256" key="4">
    <source>
        <dbReference type="ARBA" id="ARBA00022692"/>
    </source>
</evidence>
<comment type="similarity">
    <text evidence="2">Belongs to the MscS (TC 1.A.23) family.</text>
</comment>
<dbReference type="InterPro" id="IPR049278">
    <property type="entry name" value="MS_channel_C"/>
</dbReference>
<evidence type="ECO:0000256" key="7">
    <source>
        <dbReference type="SAM" id="Phobius"/>
    </source>
</evidence>
<dbReference type="PANTHER" id="PTHR30460:SF0">
    <property type="entry name" value="MODERATE CONDUCTANCE MECHANOSENSITIVE CHANNEL YBIO"/>
    <property type="match status" value="1"/>
</dbReference>
<evidence type="ECO:0000259" key="8">
    <source>
        <dbReference type="Pfam" id="PF00924"/>
    </source>
</evidence>
<keyword evidence="12" id="KW-1185">Reference proteome</keyword>
<dbReference type="SUPFAM" id="SSF82861">
    <property type="entry name" value="Mechanosensitive channel protein MscS (YggB), transmembrane region"/>
    <property type="match status" value="1"/>
</dbReference>
<dbReference type="Gene3D" id="1.10.287.1260">
    <property type="match status" value="1"/>
</dbReference>
<keyword evidence="5 7" id="KW-1133">Transmembrane helix</keyword>
<dbReference type="Pfam" id="PF00924">
    <property type="entry name" value="MS_channel_2nd"/>
    <property type="match status" value="1"/>
</dbReference>
<organism evidence="11 12">
    <name type="scientific">Anaerotignum faecicola</name>
    <dbReference type="NCBI Taxonomy" id="2358141"/>
    <lineage>
        <taxon>Bacteria</taxon>
        <taxon>Bacillati</taxon>
        <taxon>Bacillota</taxon>
        <taxon>Clostridia</taxon>
        <taxon>Lachnospirales</taxon>
        <taxon>Anaerotignaceae</taxon>
        <taxon>Anaerotignum</taxon>
    </lineage>
</organism>
<dbReference type="GO" id="GO:0008381">
    <property type="term" value="F:mechanosensitive monoatomic ion channel activity"/>
    <property type="evidence" value="ECO:0007669"/>
    <property type="project" value="InterPro"/>
</dbReference>
<dbReference type="FunFam" id="2.30.30.60:FF:000001">
    <property type="entry name" value="MscS Mechanosensitive ion channel"/>
    <property type="match status" value="1"/>
</dbReference>
<evidence type="ECO:0000256" key="2">
    <source>
        <dbReference type="ARBA" id="ARBA00008017"/>
    </source>
</evidence>
<dbReference type="SUPFAM" id="SSF50182">
    <property type="entry name" value="Sm-like ribonucleoproteins"/>
    <property type="match status" value="1"/>
</dbReference>
<reference evidence="11 12" key="1">
    <citation type="submission" date="2018-10" db="EMBL/GenBank/DDBJ databases">
        <title>Draft Genome Sequence of Anaerotignum sp. KCTC 15736.</title>
        <authorList>
            <person name="Choi S.H."/>
            <person name="Kim J.S."/>
            <person name="Kang S.W."/>
            <person name="Lee J.S."/>
            <person name="Park S.H."/>
        </authorList>
    </citation>
    <scope>NUCLEOTIDE SEQUENCE [LARGE SCALE GENOMIC DNA]</scope>
    <source>
        <strain evidence="11 12">KCTC 15736</strain>
    </source>
</reference>
<feature type="transmembrane region" description="Helical" evidence="7">
    <location>
        <begin position="48"/>
        <end position="67"/>
    </location>
</feature>
<comment type="subcellular location">
    <subcellularLocation>
        <location evidence="1">Cell membrane</location>
        <topology evidence="1">Multi-pass membrane protein</topology>
    </subcellularLocation>
</comment>
<evidence type="ECO:0000313" key="11">
    <source>
        <dbReference type="EMBL" id="GCB28918.1"/>
    </source>
</evidence>
<evidence type="ECO:0000259" key="10">
    <source>
        <dbReference type="Pfam" id="PF21088"/>
    </source>
</evidence>
<feature type="transmembrane region" description="Helical" evidence="7">
    <location>
        <begin position="121"/>
        <end position="139"/>
    </location>
</feature>
<dbReference type="Gene3D" id="2.30.30.60">
    <property type="match status" value="1"/>
</dbReference>
<name>A0A401LBL5_9FIRM</name>
<evidence type="ECO:0000259" key="9">
    <source>
        <dbReference type="Pfam" id="PF21082"/>
    </source>
</evidence>
<comment type="caution">
    <text evidence="11">The sequence shown here is derived from an EMBL/GenBank/DDBJ whole genome shotgun (WGS) entry which is preliminary data.</text>
</comment>
<dbReference type="InterPro" id="IPR011066">
    <property type="entry name" value="MscS_channel_C_sf"/>
</dbReference>
<dbReference type="GO" id="GO:0005886">
    <property type="term" value="C:plasma membrane"/>
    <property type="evidence" value="ECO:0007669"/>
    <property type="project" value="UniProtKB-SubCell"/>
</dbReference>
<dbReference type="PANTHER" id="PTHR30460">
    <property type="entry name" value="MODERATE CONDUCTANCE MECHANOSENSITIVE CHANNEL YBIO"/>
    <property type="match status" value="1"/>
</dbReference>
<dbReference type="AlphaFoldDB" id="A0A401LBL5"/>
<dbReference type="InterPro" id="IPR010920">
    <property type="entry name" value="LSM_dom_sf"/>
</dbReference>
<accession>A0A401LBL5</accession>
<keyword evidence="6 7" id="KW-0472">Membrane</keyword>
<evidence type="ECO:0000256" key="3">
    <source>
        <dbReference type="ARBA" id="ARBA00022475"/>
    </source>
</evidence>
<dbReference type="Proteomes" id="UP000287361">
    <property type="component" value="Unassembled WGS sequence"/>
</dbReference>
<dbReference type="InterPro" id="IPR011014">
    <property type="entry name" value="MscS_channel_TM-2"/>
</dbReference>